<evidence type="ECO:0000256" key="9">
    <source>
        <dbReference type="ARBA" id="ARBA00023157"/>
    </source>
</evidence>
<dbReference type="InterPro" id="IPR007110">
    <property type="entry name" value="Ig-like_dom"/>
</dbReference>
<evidence type="ECO:0000256" key="8">
    <source>
        <dbReference type="ARBA" id="ARBA00023136"/>
    </source>
</evidence>
<feature type="domain" description="Ig-like" evidence="14">
    <location>
        <begin position="688"/>
        <end position="766"/>
    </location>
</feature>
<keyword evidence="8 12" id="KW-0472">Membrane</keyword>
<keyword evidence="11" id="KW-0393">Immunoglobulin domain</keyword>
<keyword evidence="6" id="KW-0130">Cell adhesion</keyword>
<proteinExistence type="inferred from homology"/>
<keyword evidence="15" id="KW-1185">Reference proteome</keyword>
<keyword evidence="7 12" id="KW-1133">Transmembrane helix</keyword>
<dbReference type="PROSITE" id="PS50835">
    <property type="entry name" value="IG_LIKE"/>
    <property type="match status" value="7"/>
</dbReference>
<reference evidence="16" key="2">
    <citation type="submission" date="2025-08" db="UniProtKB">
        <authorList>
            <consortium name="RefSeq"/>
        </authorList>
    </citation>
    <scope>IDENTIFICATION</scope>
    <source>
        <tissue evidence="16">Blood</tissue>
    </source>
</reference>
<keyword evidence="5" id="KW-0677">Repeat</keyword>
<dbReference type="OrthoDB" id="5843397at2759"/>
<accession>A0A2D0PV92</accession>
<evidence type="ECO:0000256" key="10">
    <source>
        <dbReference type="ARBA" id="ARBA00023180"/>
    </source>
</evidence>
<dbReference type="KEGG" id="ipu:108257068"/>
<evidence type="ECO:0000313" key="15">
    <source>
        <dbReference type="Proteomes" id="UP000221080"/>
    </source>
</evidence>
<dbReference type="InterPro" id="IPR003599">
    <property type="entry name" value="Ig_sub"/>
</dbReference>
<feature type="domain" description="Ig-like" evidence="14">
    <location>
        <begin position="966"/>
        <end position="1042"/>
    </location>
</feature>
<evidence type="ECO:0000256" key="11">
    <source>
        <dbReference type="ARBA" id="ARBA00023319"/>
    </source>
</evidence>
<dbReference type="SUPFAM" id="SSF48726">
    <property type="entry name" value="Immunoglobulin"/>
    <property type="match status" value="9"/>
</dbReference>
<evidence type="ECO:0000256" key="1">
    <source>
        <dbReference type="ARBA" id="ARBA00004479"/>
    </source>
</evidence>
<dbReference type="InterPro" id="IPR003598">
    <property type="entry name" value="Ig_sub2"/>
</dbReference>
<comment type="similarity">
    <text evidence="2">Belongs to the immunoglobulin superfamily. ICAM family.</text>
</comment>
<sequence length="1081" mass="118921">MLDHTSQRDLFGILLPLLCFCLVQIPGTCAANSLQPNLPSTQPAPNVTSAPLNITDHSDCPIKIQPVKLVVEFGDSVSANCSTTITHEGMGWEASDGGVDMMQMVQNITWRVESLTHWDMKPICYINVNSVQCELGPSVTVYKHPDRVSISTVNHTGPMIEGREYELQCDVQNVAPVHLLTVSWYKGQHLVKRENFSDKSPFPFNKTTTLQISPSRDDEGVQYRCEAELNLGPEGPQPPPKVTSDPLNITVYFGPELSNCPGVVHLNEGASLAGYCLVTGKPFPDFYWKREESVFDPTTPLNRNSSGEYKIIINKNVTSLTVEVIYGPEISCGHHFIVQEDTYFTPNCTVNGFPQITENWYKDEDDILSGFPRTMYRNAAGNYTLIASNNYSNVSHVIQIEVWYPPSEISELQNENVSIGKDVVLKCVSYANPRPSYRWIYHQTSNVRIVDEDGVSRLHITNADGENTGTYMCIVTNVLGIKNKAVRVDVQGAKAACPLSINPQPVVLAYGSSHNVTCESSVPSASLSWKYADKVLNESTLVINSNLFTDMLGWSGKASCLGHFVGLDDCQKDLNVIIYKRPDKVSISASSHAEPMIEGENYTLQCNIQNVAPVQFLTVNWYKGQDLVKSETDFETKDLSTINTTLVISPSRKDNKKQYSCETVLKLGPQSLCENKSDPLNIAVHYKPAITDKLPPRVPVFHGYPVVLICEASGYPEPSVAWIVNNNRFEGGNLTVKDNGGDYTCIANNSVGSDTRVVQVVQKDVSCKLVLKPPELLVKYGASASVDCSTATPSNHTGMGWEASQGAVGMMEDVQLITWKVDNLVHWEIQPVCFVNTLAGQCQIKLPVTVYKFPDQVSISTVGHTGPLIEGKQYELQCDVHNVAPVDLLTVNWYKGQHLVAKTSFSDSTKTPVNQSTRFHISLSRADDGVRYRCEAELKLSRTKAGTQVSSKVASQVLGLTVHYRPQATSVVEIFNETTKVVALNCTVKANPPPRYTWSSTNLGKEFNIGHPVLNISSMGSGNYTCTASNGIGSVSKLFVVKTKPRGGNRTTFWAIVGPFVGLAVVTIVGYVSVKTRTIKK</sequence>
<evidence type="ECO:0000259" key="14">
    <source>
        <dbReference type="PROSITE" id="PS50835"/>
    </source>
</evidence>
<dbReference type="Pfam" id="PF13895">
    <property type="entry name" value="Ig_2"/>
    <property type="match status" value="1"/>
</dbReference>
<feature type="domain" description="Ig-like" evidence="14">
    <location>
        <begin position="582"/>
        <end position="661"/>
    </location>
</feature>
<gene>
    <name evidence="16" type="primary">LOC108257068</name>
</gene>
<dbReference type="Gene3D" id="2.60.40.10">
    <property type="entry name" value="Immunoglobulins"/>
    <property type="match status" value="9"/>
</dbReference>
<evidence type="ECO:0000256" key="3">
    <source>
        <dbReference type="ARBA" id="ARBA00022692"/>
    </source>
</evidence>
<dbReference type="Pfam" id="PF13927">
    <property type="entry name" value="Ig_3"/>
    <property type="match status" value="2"/>
</dbReference>
<dbReference type="GO" id="GO:0016020">
    <property type="term" value="C:membrane"/>
    <property type="evidence" value="ECO:0007669"/>
    <property type="project" value="UniProtKB-SubCell"/>
</dbReference>
<dbReference type="InterPro" id="IPR036179">
    <property type="entry name" value="Ig-like_dom_sf"/>
</dbReference>
<dbReference type="Pfam" id="PF07679">
    <property type="entry name" value="I-set"/>
    <property type="match status" value="1"/>
</dbReference>
<dbReference type="GO" id="GO:0098609">
    <property type="term" value="P:cell-cell adhesion"/>
    <property type="evidence" value="ECO:0007669"/>
    <property type="project" value="InterPro"/>
</dbReference>
<keyword evidence="3 12" id="KW-0812">Transmembrane</keyword>
<evidence type="ECO:0000256" key="7">
    <source>
        <dbReference type="ARBA" id="ARBA00022989"/>
    </source>
</evidence>
<dbReference type="InterPro" id="IPR047012">
    <property type="entry name" value="ICAM_VCAM"/>
</dbReference>
<reference evidence="15" key="1">
    <citation type="journal article" date="2016" name="Nat. Commun.">
        <title>The channel catfish genome sequence provides insights into the evolution of scale formation in teleosts.</title>
        <authorList>
            <person name="Liu Z."/>
            <person name="Liu S."/>
            <person name="Yao J."/>
            <person name="Bao L."/>
            <person name="Zhang J."/>
            <person name="Li Y."/>
            <person name="Jiang C."/>
            <person name="Sun L."/>
            <person name="Wang R."/>
            <person name="Zhang Y."/>
            <person name="Zhou T."/>
            <person name="Zeng Q."/>
            <person name="Fu Q."/>
            <person name="Gao S."/>
            <person name="Li N."/>
            <person name="Koren S."/>
            <person name="Jiang Y."/>
            <person name="Zimin A."/>
            <person name="Xu P."/>
            <person name="Phillippy A.M."/>
            <person name="Geng X."/>
            <person name="Song L."/>
            <person name="Sun F."/>
            <person name="Li C."/>
            <person name="Wang X."/>
            <person name="Chen A."/>
            <person name="Jin Y."/>
            <person name="Yuan Z."/>
            <person name="Yang Y."/>
            <person name="Tan S."/>
            <person name="Peatman E."/>
            <person name="Lu J."/>
            <person name="Qin Z."/>
            <person name="Dunham R."/>
            <person name="Li Z."/>
            <person name="Sonstegard T."/>
            <person name="Feng J."/>
            <person name="Danzmann R.G."/>
            <person name="Schroeder S."/>
            <person name="Scheffler B."/>
            <person name="Duke M.V."/>
            <person name="Ballard L."/>
            <person name="Kucuktas H."/>
            <person name="Kaltenboeck L."/>
            <person name="Liu H."/>
            <person name="Armbruster J."/>
            <person name="Xie Y."/>
            <person name="Kirby M.L."/>
            <person name="Tian Y."/>
            <person name="Flanagan M.E."/>
            <person name="Mu W."/>
            <person name="Waldbieser G.C."/>
        </authorList>
    </citation>
    <scope>NUCLEOTIDE SEQUENCE [LARGE SCALE GENOMIC DNA]</scope>
    <source>
        <strain evidence="15">SDA103</strain>
    </source>
</reference>
<dbReference type="RefSeq" id="XP_017309964.3">
    <property type="nucleotide sequence ID" value="XM_017454475.3"/>
</dbReference>
<name>A0A2D0PV92_ICTPU</name>
<organism evidence="15 16">
    <name type="scientific">Ictalurus punctatus</name>
    <name type="common">Channel catfish</name>
    <name type="synonym">Silurus punctatus</name>
    <dbReference type="NCBI Taxonomy" id="7998"/>
    <lineage>
        <taxon>Eukaryota</taxon>
        <taxon>Metazoa</taxon>
        <taxon>Chordata</taxon>
        <taxon>Craniata</taxon>
        <taxon>Vertebrata</taxon>
        <taxon>Euteleostomi</taxon>
        <taxon>Actinopterygii</taxon>
        <taxon>Neopterygii</taxon>
        <taxon>Teleostei</taxon>
        <taxon>Ostariophysi</taxon>
        <taxon>Siluriformes</taxon>
        <taxon>Ictaluridae</taxon>
        <taxon>Ictalurus</taxon>
    </lineage>
</organism>
<dbReference type="InterPro" id="IPR013783">
    <property type="entry name" value="Ig-like_fold"/>
</dbReference>
<dbReference type="AlphaFoldDB" id="A0A2D0PV92"/>
<dbReference type="SMART" id="SM00409">
    <property type="entry name" value="IG"/>
    <property type="match status" value="6"/>
</dbReference>
<keyword evidence="9" id="KW-1015">Disulfide bond</keyword>
<evidence type="ECO:0000256" key="5">
    <source>
        <dbReference type="ARBA" id="ARBA00022737"/>
    </source>
</evidence>
<evidence type="ECO:0000256" key="13">
    <source>
        <dbReference type="SAM" id="SignalP"/>
    </source>
</evidence>
<evidence type="ECO:0000256" key="4">
    <source>
        <dbReference type="ARBA" id="ARBA00022729"/>
    </source>
</evidence>
<evidence type="ECO:0000313" key="16">
    <source>
        <dbReference type="RefSeq" id="XP_017309964.3"/>
    </source>
</evidence>
<evidence type="ECO:0000256" key="2">
    <source>
        <dbReference type="ARBA" id="ARBA00005925"/>
    </source>
</evidence>
<dbReference type="PANTHER" id="PTHR13771">
    <property type="entry name" value="INTERCELLULAR ADHESION MOLECULE"/>
    <property type="match status" value="1"/>
</dbReference>
<feature type="domain" description="Ig-like" evidence="14">
    <location>
        <begin position="137"/>
        <end position="243"/>
    </location>
</feature>
<evidence type="ECO:0000256" key="12">
    <source>
        <dbReference type="SAM" id="Phobius"/>
    </source>
</evidence>
<dbReference type="GO" id="GO:0005178">
    <property type="term" value="F:integrin binding"/>
    <property type="evidence" value="ECO:0007669"/>
    <property type="project" value="InterPro"/>
</dbReference>
<dbReference type="Proteomes" id="UP000221080">
    <property type="component" value="Chromosome 24"/>
</dbReference>
<dbReference type="InterPro" id="IPR013768">
    <property type="entry name" value="ICAM_N"/>
</dbReference>
<keyword evidence="10" id="KW-0325">Glycoprotein</keyword>
<feature type="chain" id="PRO_5039930915" evidence="13">
    <location>
        <begin position="31"/>
        <end position="1081"/>
    </location>
</feature>
<dbReference type="PANTHER" id="PTHR13771:SF9">
    <property type="entry name" value="INTERCELLULAR ADHESION MOLECULE 5"/>
    <property type="match status" value="1"/>
</dbReference>
<protein>
    <submittedName>
        <fullName evidence="16">Hemicentin-1 isoform X1</fullName>
    </submittedName>
</protein>
<comment type="subcellular location">
    <subcellularLocation>
        <location evidence="1">Membrane</location>
        <topology evidence="1">Single-pass type I membrane protein</topology>
    </subcellularLocation>
</comment>
<dbReference type="InterPro" id="IPR003987">
    <property type="entry name" value="ICAM_VCAM_N"/>
</dbReference>
<feature type="domain" description="Ig-like" evidence="14">
    <location>
        <begin position="854"/>
        <end position="954"/>
    </location>
</feature>
<dbReference type="SMART" id="SM00408">
    <property type="entry name" value="IGc2"/>
    <property type="match status" value="6"/>
</dbReference>
<dbReference type="GeneID" id="108257068"/>
<evidence type="ECO:0000256" key="6">
    <source>
        <dbReference type="ARBA" id="ARBA00022889"/>
    </source>
</evidence>
<feature type="transmembrane region" description="Helical" evidence="12">
    <location>
        <begin position="1053"/>
        <end position="1074"/>
    </location>
</feature>
<feature type="domain" description="Ig-like" evidence="14">
    <location>
        <begin position="255"/>
        <end position="332"/>
    </location>
</feature>
<dbReference type="InterPro" id="IPR013098">
    <property type="entry name" value="Ig_I-set"/>
</dbReference>
<keyword evidence="4 13" id="KW-0732">Signal</keyword>
<feature type="signal peptide" evidence="13">
    <location>
        <begin position="1"/>
        <end position="30"/>
    </location>
</feature>
<dbReference type="Pfam" id="PF03921">
    <property type="entry name" value="ICAM_N"/>
    <property type="match status" value="2"/>
</dbReference>
<dbReference type="PRINTS" id="PR01472">
    <property type="entry name" value="ICAMVCAM1"/>
</dbReference>
<feature type="domain" description="Ig-like" evidence="14">
    <location>
        <begin position="405"/>
        <end position="491"/>
    </location>
</feature>